<dbReference type="RefSeq" id="WP_013279817.1">
    <property type="nucleotide sequence ID" value="NC_014387.1"/>
</dbReference>
<evidence type="ECO:0000313" key="4">
    <source>
        <dbReference type="Proteomes" id="UP000001299"/>
    </source>
</evidence>
<dbReference type="PANTHER" id="PTHR32026">
    <property type="entry name" value="METHYLTRANSFERASE-LIKE PROTEIN 24"/>
    <property type="match status" value="1"/>
</dbReference>
<dbReference type="eggNOG" id="ENOG5031A7Q">
    <property type="taxonomic scope" value="Bacteria"/>
</dbReference>
<dbReference type="KEGG" id="bpb:bpr_I0412"/>
<dbReference type="InterPro" id="IPR029063">
    <property type="entry name" value="SAM-dependent_MTases_sf"/>
</dbReference>
<dbReference type="SUPFAM" id="SSF53335">
    <property type="entry name" value="S-adenosyl-L-methionine-dependent methyltransferases"/>
    <property type="match status" value="1"/>
</dbReference>
<dbReference type="Gene3D" id="3.40.50.150">
    <property type="entry name" value="Vaccinia Virus protein VP39"/>
    <property type="match status" value="1"/>
</dbReference>
<keyword evidence="4" id="KW-1185">Reference proteome</keyword>
<dbReference type="InterPro" id="IPR026913">
    <property type="entry name" value="METTL24"/>
</dbReference>
<dbReference type="InterPro" id="IPR006342">
    <property type="entry name" value="FkbM_mtfrase"/>
</dbReference>
<sequence length="283" mass="32899">MKKIEKYANILKNMNRNLDSLEKIQTKLLKQKNTDDFLRPLFLEEVEYTRKLRSALKVKDVNGKNYTRVGSPADGGYVMVDDMDKVTEIYSIGIGDEISFDTYFSDRKVNVYMYDHTIKDIPVHNDFLHWKPIGICGKCNSSSNMKTLEEIVHDNCHDSEENMILKMDIEGFEWEVLKNVSSDTFKAFDQIVMELHGMHNLGHKDLILAGLENLNRTHQLVHVHANNWGGAINLDGWILPDMLEVTYVNRNNYQFKDSNRFFPTDLDEKNIDQLPEIPLGYYN</sequence>
<evidence type="ECO:0000313" key="3">
    <source>
        <dbReference type="EMBL" id="ADL33160.1"/>
    </source>
</evidence>
<dbReference type="Proteomes" id="UP000001299">
    <property type="component" value="Chromosome 1"/>
</dbReference>
<dbReference type="STRING" id="515622.bpr_I0412"/>
<dbReference type="Pfam" id="PF05050">
    <property type="entry name" value="Methyltransf_21"/>
    <property type="match status" value="1"/>
</dbReference>
<proteinExistence type="predicted"/>
<dbReference type="AlphaFoldDB" id="E0RZG3"/>
<feature type="coiled-coil region" evidence="1">
    <location>
        <begin position="4"/>
        <end position="31"/>
    </location>
</feature>
<dbReference type="PANTHER" id="PTHR32026:SF10">
    <property type="entry name" value="METHYLTRANSFERASE-LIKE PROTEIN 24-RELATED"/>
    <property type="match status" value="1"/>
</dbReference>
<evidence type="ECO:0000259" key="2">
    <source>
        <dbReference type="Pfam" id="PF05050"/>
    </source>
</evidence>
<gene>
    <name evidence="3" type="ordered locus">bpr_I0412</name>
</gene>
<reference evidence="3 4" key="1">
    <citation type="journal article" date="2010" name="PLoS ONE">
        <title>The glycobiome of the rumen bacterium Butyrivibrio proteoclasticus B316(T) highlights adaptation to a polysaccharide-rich environment.</title>
        <authorList>
            <person name="Kelly W.J."/>
            <person name="Leahy S.C."/>
            <person name="Altermann E."/>
            <person name="Yeoman C.J."/>
            <person name="Dunne J.C."/>
            <person name="Kong Z."/>
            <person name="Pacheco D.M."/>
            <person name="Li D."/>
            <person name="Noel S.J."/>
            <person name="Moon C.D."/>
            <person name="Cookson A.L."/>
            <person name="Attwood G.T."/>
        </authorList>
    </citation>
    <scope>NUCLEOTIDE SEQUENCE [LARGE SCALE GENOMIC DNA]</scope>
    <source>
        <strain evidence="4">ATCC 51982 / DSM 14932 / B316</strain>
    </source>
</reference>
<keyword evidence="1" id="KW-0175">Coiled coil</keyword>
<protein>
    <recommendedName>
        <fullName evidence="2">Methyltransferase FkbM domain-containing protein</fullName>
    </recommendedName>
</protein>
<organism evidence="3 4">
    <name type="scientific">Butyrivibrio proteoclasticus (strain ATCC 51982 / DSM 14932 / B316)</name>
    <name type="common">Clostridium proteoclasticum</name>
    <dbReference type="NCBI Taxonomy" id="515622"/>
    <lineage>
        <taxon>Bacteria</taxon>
        <taxon>Bacillati</taxon>
        <taxon>Bacillota</taxon>
        <taxon>Clostridia</taxon>
        <taxon>Lachnospirales</taxon>
        <taxon>Lachnospiraceae</taxon>
        <taxon>Butyrivibrio</taxon>
    </lineage>
</organism>
<dbReference type="HOGENOM" id="CLU_077606_0_0_9"/>
<accession>E0RZG3</accession>
<feature type="domain" description="Methyltransferase FkbM" evidence="2">
    <location>
        <begin position="146"/>
        <end position="199"/>
    </location>
</feature>
<evidence type="ECO:0000256" key="1">
    <source>
        <dbReference type="SAM" id="Coils"/>
    </source>
</evidence>
<name>E0RZG3_BUTPB</name>
<dbReference type="EMBL" id="CP001810">
    <property type="protein sequence ID" value="ADL33160.1"/>
    <property type="molecule type" value="Genomic_DNA"/>
</dbReference>